<dbReference type="AlphaFoldDB" id="A0A2A7ACB3"/>
<dbReference type="EMBL" id="NMTW01000010">
    <property type="protein sequence ID" value="PDX76741.1"/>
    <property type="molecule type" value="Genomic_DNA"/>
</dbReference>
<reference evidence="2 3" key="1">
    <citation type="journal article" date="2017" name="Front. Microbiol.">
        <title>New Insights into the Diversity of the Genus Faecalibacterium.</title>
        <authorList>
            <person name="Benevides L."/>
            <person name="Burman S."/>
            <person name="Martin R."/>
            <person name="Robert V."/>
            <person name="Thomas M."/>
            <person name="Miquel S."/>
            <person name="Chain F."/>
            <person name="Sokol H."/>
            <person name="Bermudez-Humaran L.G."/>
            <person name="Morrison M."/>
            <person name="Langella P."/>
            <person name="Azevedo V.A."/>
            <person name="Chatel J.M."/>
            <person name="Soares S."/>
        </authorList>
    </citation>
    <scope>NUCLEOTIDE SEQUENCE [LARGE SCALE GENOMIC DNA]</scope>
    <source>
        <strain evidence="2 3">CNCM I 4573</strain>
    </source>
</reference>
<dbReference type="GO" id="GO:0000150">
    <property type="term" value="F:DNA strand exchange activity"/>
    <property type="evidence" value="ECO:0007669"/>
    <property type="project" value="InterPro"/>
</dbReference>
<accession>A0A2A7ACB3</accession>
<evidence type="ECO:0000313" key="3">
    <source>
        <dbReference type="Proteomes" id="UP000220157"/>
    </source>
</evidence>
<dbReference type="InterPro" id="IPR050639">
    <property type="entry name" value="SSR_resolvase"/>
</dbReference>
<feature type="domain" description="Resolvase/invertase-type recombinase catalytic" evidence="1">
    <location>
        <begin position="2"/>
        <end position="68"/>
    </location>
</feature>
<dbReference type="Proteomes" id="UP000220157">
    <property type="component" value="Unassembled WGS sequence"/>
</dbReference>
<dbReference type="GO" id="GO:0003677">
    <property type="term" value="F:DNA binding"/>
    <property type="evidence" value="ECO:0007669"/>
    <property type="project" value="InterPro"/>
</dbReference>
<gene>
    <name evidence="2" type="ORF">CGS56_01850</name>
</gene>
<comment type="caution">
    <text evidence="2">The sequence shown here is derived from an EMBL/GenBank/DDBJ whole genome shotgun (WGS) entry which is preliminary data.</text>
</comment>
<dbReference type="Pfam" id="PF00239">
    <property type="entry name" value="Resolvase"/>
    <property type="match status" value="1"/>
</dbReference>
<evidence type="ECO:0000259" key="1">
    <source>
        <dbReference type="PROSITE" id="PS51736"/>
    </source>
</evidence>
<dbReference type="Gene3D" id="3.40.50.1390">
    <property type="entry name" value="Resolvase, N-terminal catalytic domain"/>
    <property type="match status" value="1"/>
</dbReference>
<dbReference type="PANTHER" id="PTHR30461">
    <property type="entry name" value="DNA-INVERTASE FROM LAMBDOID PROPHAGE"/>
    <property type="match status" value="1"/>
</dbReference>
<dbReference type="InterPro" id="IPR036162">
    <property type="entry name" value="Resolvase-like_N_sf"/>
</dbReference>
<dbReference type="PROSITE" id="PS51736">
    <property type="entry name" value="RECOMBINASES_3"/>
    <property type="match status" value="1"/>
</dbReference>
<dbReference type="InterPro" id="IPR006119">
    <property type="entry name" value="Resolv_N"/>
</dbReference>
<dbReference type="PANTHER" id="PTHR30461:SF23">
    <property type="entry name" value="DNA RECOMBINASE-RELATED"/>
    <property type="match status" value="1"/>
</dbReference>
<feature type="non-terminal residue" evidence="2">
    <location>
        <position position="68"/>
    </location>
</feature>
<sequence>MTAVIYARYSSDNQREESIEGQIRECTAYAEKNGITVVKHYIDRALSAKTDNRPDFQQMIKDSEKRLF</sequence>
<dbReference type="SUPFAM" id="SSF53041">
    <property type="entry name" value="Resolvase-like"/>
    <property type="match status" value="1"/>
</dbReference>
<protein>
    <submittedName>
        <fullName evidence="2">Resolvase</fullName>
    </submittedName>
</protein>
<proteinExistence type="predicted"/>
<dbReference type="CDD" id="cd00338">
    <property type="entry name" value="Ser_Recombinase"/>
    <property type="match status" value="1"/>
</dbReference>
<organism evidence="2 3">
    <name type="scientific">Faecalibacterium prausnitzii</name>
    <dbReference type="NCBI Taxonomy" id="853"/>
    <lineage>
        <taxon>Bacteria</taxon>
        <taxon>Bacillati</taxon>
        <taxon>Bacillota</taxon>
        <taxon>Clostridia</taxon>
        <taxon>Eubacteriales</taxon>
        <taxon>Oscillospiraceae</taxon>
        <taxon>Faecalibacterium</taxon>
    </lineage>
</organism>
<evidence type="ECO:0000313" key="2">
    <source>
        <dbReference type="EMBL" id="PDX76741.1"/>
    </source>
</evidence>
<dbReference type="RefSeq" id="WP_144038667.1">
    <property type="nucleotide sequence ID" value="NZ_NMTW01000010.1"/>
</dbReference>
<name>A0A2A7ACB3_9FIRM</name>